<evidence type="ECO:0000256" key="1">
    <source>
        <dbReference type="SAM" id="MobiDB-lite"/>
    </source>
</evidence>
<evidence type="ECO:0000256" key="2">
    <source>
        <dbReference type="SAM" id="Phobius"/>
    </source>
</evidence>
<keyword evidence="2" id="KW-1133">Transmembrane helix</keyword>
<accession>A0A1Y1WAD4</accession>
<keyword evidence="2" id="KW-0472">Membrane</keyword>
<organism evidence="3 4">
    <name type="scientific">Linderina pennispora</name>
    <dbReference type="NCBI Taxonomy" id="61395"/>
    <lineage>
        <taxon>Eukaryota</taxon>
        <taxon>Fungi</taxon>
        <taxon>Fungi incertae sedis</taxon>
        <taxon>Zoopagomycota</taxon>
        <taxon>Kickxellomycotina</taxon>
        <taxon>Kickxellomycetes</taxon>
        <taxon>Kickxellales</taxon>
        <taxon>Kickxellaceae</taxon>
        <taxon>Linderina</taxon>
    </lineage>
</organism>
<keyword evidence="4" id="KW-1185">Reference proteome</keyword>
<name>A0A1Y1WAD4_9FUNG</name>
<dbReference type="OrthoDB" id="5553477at2759"/>
<protein>
    <submittedName>
        <fullName evidence="3">Uncharacterized protein</fullName>
    </submittedName>
</protein>
<comment type="caution">
    <text evidence="3">The sequence shown here is derived from an EMBL/GenBank/DDBJ whole genome shotgun (WGS) entry which is preliminary data.</text>
</comment>
<dbReference type="RefSeq" id="XP_040744086.1">
    <property type="nucleotide sequence ID" value="XM_040890266.1"/>
</dbReference>
<reference evidence="3 4" key="1">
    <citation type="submission" date="2016-07" db="EMBL/GenBank/DDBJ databases">
        <title>Pervasive Adenine N6-methylation of Active Genes in Fungi.</title>
        <authorList>
            <consortium name="DOE Joint Genome Institute"/>
            <person name="Mondo S.J."/>
            <person name="Dannebaum R.O."/>
            <person name="Kuo R.C."/>
            <person name="Labutti K."/>
            <person name="Haridas S."/>
            <person name="Kuo A."/>
            <person name="Salamov A."/>
            <person name="Ahrendt S.R."/>
            <person name="Lipzen A."/>
            <person name="Sullivan W."/>
            <person name="Andreopoulos W.B."/>
            <person name="Clum A."/>
            <person name="Lindquist E."/>
            <person name="Daum C."/>
            <person name="Ramamoorthy G.K."/>
            <person name="Gryganskyi A."/>
            <person name="Culley D."/>
            <person name="Magnuson J.K."/>
            <person name="James T.Y."/>
            <person name="O'Malley M.A."/>
            <person name="Stajich J.E."/>
            <person name="Spatafora J.W."/>
            <person name="Visel A."/>
            <person name="Grigoriev I.V."/>
        </authorList>
    </citation>
    <scope>NUCLEOTIDE SEQUENCE [LARGE SCALE GENOMIC DNA]</scope>
    <source>
        <strain evidence="3 4">ATCC 12442</strain>
    </source>
</reference>
<gene>
    <name evidence="3" type="ORF">DL89DRAFT_292172</name>
</gene>
<proteinExistence type="predicted"/>
<dbReference type="GeneID" id="63806914"/>
<feature type="transmembrane region" description="Helical" evidence="2">
    <location>
        <begin position="73"/>
        <end position="94"/>
    </location>
</feature>
<keyword evidence="2" id="KW-0812">Transmembrane</keyword>
<dbReference type="EMBL" id="MCFD01000005">
    <property type="protein sequence ID" value="ORX70507.1"/>
    <property type="molecule type" value="Genomic_DNA"/>
</dbReference>
<feature type="region of interest" description="Disordered" evidence="1">
    <location>
        <begin position="132"/>
        <end position="171"/>
    </location>
</feature>
<dbReference type="Proteomes" id="UP000193922">
    <property type="component" value="Unassembled WGS sequence"/>
</dbReference>
<dbReference type="AlphaFoldDB" id="A0A1Y1WAD4"/>
<evidence type="ECO:0000313" key="3">
    <source>
        <dbReference type="EMBL" id="ORX70507.1"/>
    </source>
</evidence>
<feature type="transmembrane region" description="Helical" evidence="2">
    <location>
        <begin position="40"/>
        <end position="61"/>
    </location>
</feature>
<evidence type="ECO:0000313" key="4">
    <source>
        <dbReference type="Proteomes" id="UP000193922"/>
    </source>
</evidence>
<sequence length="171" mass="18701">MVGYPPVVPAPSQGPSSYAASGPPAVGARKTILRKKRYDISIWLQTGLTTLYLVLLIYYFVHLRHLAGMQPAIWRAGLLFLLLLVDISVIWLTVRSRRMACKSEPGAQQRETNQGVPLAGIGSNNPFSFHQNPTTLADSLRPPQPAELDLQHSPGRSGQLARSHLNTPITG</sequence>